<evidence type="ECO:0000313" key="3">
    <source>
        <dbReference type="Proteomes" id="UP000178999"/>
    </source>
</evidence>
<feature type="transmembrane region" description="Helical" evidence="1">
    <location>
        <begin position="85"/>
        <end position="106"/>
    </location>
</feature>
<evidence type="ECO:0000256" key="1">
    <source>
        <dbReference type="SAM" id="Phobius"/>
    </source>
</evidence>
<sequence>MDRRTVLILGGIFILAYFLRVMFLPQGALTFGYDQARDAFVTGEIIGGDWKILGPPASTPGLYHGVFYYYFLVPAYILSRNPLVAAYWTALFNAGVVLIVYLLAYLMTKRKSAGFVSAFLFAISFESTQYAVWLSNPTLGVWTVPVLYLGLWLWVNEKYKTVGSVLTALGLALSIQSEIFLAYHIIPVMLWLFYQKKKIRMNELMKFMGVFGIGLLTMLLVELKFGFKGIAGAFSLLSTGESVSHGKSLGDFVVLFLNQIGRVYGNNSYPGNVAYGAILVVFLMFYSIYKWNKKGFSWEPFLVVWLMSHLTVVSVGGTSTPFLLVGIGPAVSIILGIWLSHWFKNNKVVVSMVLILLMIGNLSMIQKENARGQTIFAIQKDLLLSNELKAIDYTYSSAHKENFSVNTLTSPLWINTVWSYLYNWYGSEKYGYLPYWHGRDQVGRLGNNLKDIDEHVTKMYLIKEPLQGIPPGFVIETVENEDRISRLVDEVYYGELVVQKRERID</sequence>
<feature type="transmembrane region" description="Helical" evidence="1">
    <location>
        <begin position="272"/>
        <end position="289"/>
    </location>
</feature>
<feature type="transmembrane region" description="Helical" evidence="1">
    <location>
        <begin position="6"/>
        <end position="23"/>
    </location>
</feature>
<feature type="transmembrane region" description="Helical" evidence="1">
    <location>
        <begin position="168"/>
        <end position="192"/>
    </location>
</feature>
<evidence type="ECO:0008006" key="4">
    <source>
        <dbReference type="Google" id="ProtNLM"/>
    </source>
</evidence>
<protein>
    <recommendedName>
        <fullName evidence="4">Glycosyltransferase RgtA/B/C/D-like domain-containing protein</fullName>
    </recommendedName>
</protein>
<dbReference type="Proteomes" id="UP000178999">
    <property type="component" value="Unassembled WGS sequence"/>
</dbReference>
<keyword evidence="1" id="KW-0472">Membrane</keyword>
<keyword evidence="1" id="KW-1133">Transmembrane helix</keyword>
<reference evidence="2 3" key="1">
    <citation type="journal article" date="2016" name="Nat. Commun.">
        <title>Thousands of microbial genomes shed light on interconnected biogeochemical processes in an aquifer system.</title>
        <authorList>
            <person name="Anantharaman K."/>
            <person name="Brown C.T."/>
            <person name="Hug L.A."/>
            <person name="Sharon I."/>
            <person name="Castelle C.J."/>
            <person name="Probst A.J."/>
            <person name="Thomas B.C."/>
            <person name="Singh A."/>
            <person name="Wilkins M.J."/>
            <person name="Karaoz U."/>
            <person name="Brodie E.L."/>
            <person name="Williams K.H."/>
            <person name="Hubbard S.S."/>
            <person name="Banfield J.F."/>
        </authorList>
    </citation>
    <scope>NUCLEOTIDE SEQUENCE [LARGE SCALE GENOMIC DNA]</scope>
</reference>
<dbReference type="STRING" id="1802538.A2382_00515"/>
<comment type="caution">
    <text evidence="2">The sequence shown here is derived from an EMBL/GenBank/DDBJ whole genome shotgun (WGS) entry which is preliminary data.</text>
</comment>
<keyword evidence="1" id="KW-0812">Transmembrane</keyword>
<organism evidence="2 3">
    <name type="scientific">Candidatus Woesebacteria bacterium RIFOXYB1_FULL_38_16</name>
    <dbReference type="NCBI Taxonomy" id="1802538"/>
    <lineage>
        <taxon>Bacteria</taxon>
        <taxon>Candidatus Woeseibacteriota</taxon>
    </lineage>
</organism>
<feature type="transmembrane region" description="Helical" evidence="1">
    <location>
        <begin position="204"/>
        <end position="221"/>
    </location>
</feature>
<evidence type="ECO:0000313" key="2">
    <source>
        <dbReference type="EMBL" id="OGM79253.1"/>
    </source>
</evidence>
<proteinExistence type="predicted"/>
<accession>A0A1F8CSC7</accession>
<dbReference type="EMBL" id="MGHY01000018">
    <property type="protein sequence ID" value="OGM79253.1"/>
    <property type="molecule type" value="Genomic_DNA"/>
</dbReference>
<feature type="transmembrane region" description="Helical" evidence="1">
    <location>
        <begin position="348"/>
        <end position="365"/>
    </location>
</feature>
<gene>
    <name evidence="2" type="ORF">A2382_00515</name>
</gene>
<dbReference type="AlphaFoldDB" id="A0A1F8CSC7"/>
<feature type="transmembrane region" description="Helical" evidence="1">
    <location>
        <begin position="295"/>
        <end position="315"/>
    </location>
</feature>
<feature type="transmembrane region" description="Helical" evidence="1">
    <location>
        <begin position="322"/>
        <end position="342"/>
    </location>
</feature>
<feature type="transmembrane region" description="Helical" evidence="1">
    <location>
        <begin position="139"/>
        <end position="156"/>
    </location>
</feature>
<name>A0A1F8CSC7_9BACT</name>